<dbReference type="Gene3D" id="3.40.50.300">
    <property type="entry name" value="P-loop containing nucleotide triphosphate hydrolases"/>
    <property type="match status" value="2"/>
</dbReference>
<dbReference type="PANTHER" id="PTHR43788:SF8">
    <property type="entry name" value="DNA-BINDING PROTEIN SMUBP-2"/>
    <property type="match status" value="1"/>
</dbReference>
<dbReference type="EMBL" id="MODZ01000006">
    <property type="protein sequence ID" value="OIJ35905.1"/>
    <property type="molecule type" value="Genomic_DNA"/>
</dbReference>
<sequence>MFFVDVPGGIEAGDRVLVYSATDLVRAAECPWATVRILDEKLGRVPRLPVPEDPMLERTARLGDRHEAEVLAELRERYGPYRPAAAGAPGRGVYEVEPARSMTHEALAAKHEETLAALRNGADVVFQASFYDGRFHGRADFLIRRPDGAYAVYDTKLARHAKVTALLQLAAYADQLDAAGIPVSPQVTLILGDRREASFEAERFLEVYRERRERFETLTARRRRPGAAPADWWEESLPRCGTCPHCLDQIREKQDVLQVAGMTLARRTLLRERHGVRTVADLAHLPEDDAHLSGSLRAARAQAQMQLGEGSPDGEVTYRDSAGEEHRLTYAVTDAAPLRRIPRAAPGDVFFDFEGDPLWQDPEDGSWGIEYLFGVVEAPEDPALLADPDHEPRFVPFWAHSRREERRALLDFLEYIAERRRRYPQMRIYHYADYEKRALRSLAMRHGVGEEAVDDLLRQEVLVDLYEPVRRGLRISAPSYSIKKLEPLYMGEHLRAGDVTDAGASVVAYADYAAHRDADEPEQARRILASIADYNEYDCLSTLRLRNWLLDLAGRDAAAEACAPDPAAPHPEAPEDEDAEVSAVEASLTHFAQHATTASTGLDEAELARTVTAAGMVASATGYHRRERKHFWWSHFDRLASAVQEWESTRDVVLFDRVTVAEDWHIPPRGRTERRVLEGTARIPDGSSLRGGESGLFAMYDSPLPGYLRDQVLQAQERRGQGGGAAPAPERASQARATLEEIEPGPQEGTYRVRVTETRPADSEAFTQLPMALTPPAPIRTQAQEDSLAALAEEVDAALPHLPADAGLDILSRRSPRLRSGGALPAPDWSAPGLPMVEAILAAVLDLDRSYVAVQGPPGTGKSFVGAHVIGRLVQRGWRIGVVAQSHAVIENLLRGCAQHGRVPREAMAKAKPRRPRGAEQVAEPTVPWRRIGPQEIPDFLAGEDEEVPVPGRVYGGTAWDFANAERFSPGRLDLLVIDEAGQYSLANMLAVSRAARNLLLLGDPQQLPQVTQGTHPYSVDESALGWLSAGEQTLPPQLGYFLDATWRMHPSLCAPVSRLSYRGRLHAAEAAGHRRLAGLAPGVHRLEVEHTGRATASPEEADAVVQVARTLVGRSWTPGTGRAPRPLEASDLLVVAAYNAQVEAIRHALGAAGLTGEDDGVRVGTVDKFQGQEAAVAIVSMAASSAAEVPRGMDFLLSPNRLNVAVSRGQWAAVLISSPALTDYWPASPEGLAVLGGFTGLRRRALPWREPTGSTMDGRDADWTGDGGEADEPG</sequence>
<keyword evidence="7" id="KW-0067">ATP-binding</keyword>
<evidence type="ECO:0000256" key="2">
    <source>
        <dbReference type="ARBA" id="ARBA00022741"/>
    </source>
</evidence>
<organism evidence="13 14">
    <name type="scientific">Rothia kristinae</name>
    <dbReference type="NCBI Taxonomy" id="37923"/>
    <lineage>
        <taxon>Bacteria</taxon>
        <taxon>Bacillati</taxon>
        <taxon>Actinomycetota</taxon>
        <taxon>Actinomycetes</taxon>
        <taxon>Micrococcales</taxon>
        <taxon>Micrococcaceae</taxon>
        <taxon>Rothia</taxon>
    </lineage>
</organism>
<dbReference type="Pfam" id="PF13604">
    <property type="entry name" value="AAA_30"/>
    <property type="match status" value="1"/>
</dbReference>
<keyword evidence="3" id="KW-0227">DNA damage</keyword>
<feature type="domain" description="PD-(D/E)XK endonuclease-like" evidence="10">
    <location>
        <begin position="84"/>
        <end position="244"/>
    </location>
</feature>
<dbReference type="GO" id="GO:0004527">
    <property type="term" value="F:exonuclease activity"/>
    <property type="evidence" value="ECO:0007669"/>
    <property type="project" value="UniProtKB-KW"/>
</dbReference>
<dbReference type="RefSeq" id="WP_075514829.1">
    <property type="nucleotide sequence ID" value="NZ_MODZ01000006.1"/>
</dbReference>
<proteinExistence type="predicted"/>
<dbReference type="NCBIfam" id="TIGR03491">
    <property type="entry name" value="TM0106 family RecB-like putative nuclease"/>
    <property type="match status" value="1"/>
</dbReference>
<dbReference type="GO" id="GO:0043139">
    <property type="term" value="F:5'-3' DNA helicase activity"/>
    <property type="evidence" value="ECO:0007669"/>
    <property type="project" value="TreeGrafter"/>
</dbReference>
<reference evidence="13 14" key="1">
    <citation type="submission" date="2016-10" db="EMBL/GenBank/DDBJ databases">
        <title>Draft genome sequence of strain LCT isolated from the Shenzhou X spacecraft of China.</title>
        <authorList>
            <person name="Huang B."/>
        </authorList>
    </citation>
    <scope>NUCLEOTIDE SEQUENCE [LARGE SCALE GENOMIC DNA]</scope>
    <source>
        <strain evidence="13 14">LCT-H5</strain>
    </source>
</reference>
<dbReference type="CDD" id="cd17934">
    <property type="entry name" value="DEXXQc_Upf1-like"/>
    <property type="match status" value="1"/>
</dbReference>
<dbReference type="Proteomes" id="UP000179540">
    <property type="component" value="Unassembled WGS sequence"/>
</dbReference>
<evidence type="ECO:0000256" key="9">
    <source>
        <dbReference type="SAM" id="MobiDB-lite"/>
    </source>
</evidence>
<keyword evidence="4" id="KW-0378">Hydrolase</keyword>
<evidence type="ECO:0000256" key="3">
    <source>
        <dbReference type="ARBA" id="ARBA00022763"/>
    </source>
</evidence>
<keyword evidence="6" id="KW-0269">Exonuclease</keyword>
<dbReference type="PANTHER" id="PTHR43788">
    <property type="entry name" value="DNA2/NAM7 HELICASE FAMILY MEMBER"/>
    <property type="match status" value="1"/>
</dbReference>
<dbReference type="InterPro" id="IPR038726">
    <property type="entry name" value="PDDEXK_AddAB-type"/>
</dbReference>
<dbReference type="Pfam" id="PF12705">
    <property type="entry name" value="PDDEXK_1"/>
    <property type="match status" value="1"/>
</dbReference>
<dbReference type="GO" id="GO:0006281">
    <property type="term" value="P:DNA repair"/>
    <property type="evidence" value="ECO:0007669"/>
    <property type="project" value="UniProtKB-KW"/>
</dbReference>
<dbReference type="AlphaFoldDB" id="A0A1S2N1I0"/>
<evidence type="ECO:0000256" key="5">
    <source>
        <dbReference type="ARBA" id="ARBA00022806"/>
    </source>
</evidence>
<feature type="domain" description="YprB ribonuclease H-like" evidence="12">
    <location>
        <begin position="349"/>
        <end position="549"/>
    </location>
</feature>
<comment type="caution">
    <text evidence="13">The sequence shown here is derived from an EMBL/GenBank/DDBJ whole genome shotgun (WGS) entry which is preliminary data.</text>
</comment>
<dbReference type="InterPro" id="IPR041679">
    <property type="entry name" value="DNA2/NAM7-like_C"/>
</dbReference>
<dbReference type="InterPro" id="IPR019993">
    <property type="entry name" value="RecB_nuclease_TM0106_put"/>
</dbReference>
<dbReference type="CDD" id="cd18808">
    <property type="entry name" value="SF1_C_Upf1"/>
    <property type="match status" value="1"/>
</dbReference>
<evidence type="ECO:0008006" key="15">
    <source>
        <dbReference type="Google" id="ProtNLM"/>
    </source>
</evidence>
<evidence type="ECO:0000259" key="12">
    <source>
        <dbReference type="Pfam" id="PF13482"/>
    </source>
</evidence>
<evidence type="ECO:0000256" key="6">
    <source>
        <dbReference type="ARBA" id="ARBA00022839"/>
    </source>
</evidence>
<dbReference type="InterPro" id="IPR027417">
    <property type="entry name" value="P-loop_NTPase"/>
</dbReference>
<dbReference type="SUPFAM" id="SSF52540">
    <property type="entry name" value="P-loop containing nucleoside triphosphate hydrolases"/>
    <property type="match status" value="1"/>
</dbReference>
<evidence type="ECO:0000256" key="4">
    <source>
        <dbReference type="ARBA" id="ARBA00022801"/>
    </source>
</evidence>
<feature type="domain" description="DNA2/NAM7 helicase-like C-terminal" evidence="11">
    <location>
        <begin position="1040"/>
        <end position="1218"/>
    </location>
</feature>
<dbReference type="OrthoDB" id="9757917at2"/>
<keyword evidence="5" id="KW-0347">Helicase</keyword>
<dbReference type="Pfam" id="PF13482">
    <property type="entry name" value="RNase_H_2"/>
    <property type="match status" value="1"/>
</dbReference>
<keyword evidence="8" id="KW-0234">DNA repair</keyword>
<keyword evidence="1" id="KW-0540">Nuclease</keyword>
<feature type="region of interest" description="Disordered" evidence="9">
    <location>
        <begin position="717"/>
        <end position="751"/>
    </location>
</feature>
<accession>A0A1S2N1I0</accession>
<evidence type="ECO:0000259" key="11">
    <source>
        <dbReference type="Pfam" id="PF13087"/>
    </source>
</evidence>
<evidence type="ECO:0000313" key="13">
    <source>
        <dbReference type="EMBL" id="OIJ35905.1"/>
    </source>
</evidence>
<dbReference type="GO" id="GO:0005524">
    <property type="term" value="F:ATP binding"/>
    <property type="evidence" value="ECO:0007669"/>
    <property type="project" value="UniProtKB-KW"/>
</dbReference>
<dbReference type="InterPro" id="IPR047187">
    <property type="entry name" value="SF1_C_Upf1"/>
</dbReference>
<feature type="region of interest" description="Disordered" evidence="9">
    <location>
        <begin position="561"/>
        <end position="581"/>
    </location>
</feature>
<keyword evidence="2" id="KW-0547">Nucleotide-binding</keyword>
<dbReference type="SUPFAM" id="SSF53098">
    <property type="entry name" value="Ribonuclease H-like"/>
    <property type="match status" value="1"/>
</dbReference>
<name>A0A1S2N1I0_9MICC</name>
<dbReference type="InterPro" id="IPR038720">
    <property type="entry name" value="YprB_RNase_H-like_dom"/>
</dbReference>
<dbReference type="InterPro" id="IPR050534">
    <property type="entry name" value="Coronavir_polyprotein_1ab"/>
</dbReference>
<gene>
    <name evidence="13" type="ORF">BK826_06030</name>
</gene>
<evidence type="ECO:0000256" key="1">
    <source>
        <dbReference type="ARBA" id="ARBA00022722"/>
    </source>
</evidence>
<dbReference type="Pfam" id="PF13087">
    <property type="entry name" value="AAA_12"/>
    <property type="match status" value="1"/>
</dbReference>
<evidence type="ECO:0000313" key="14">
    <source>
        <dbReference type="Proteomes" id="UP000179540"/>
    </source>
</evidence>
<dbReference type="InterPro" id="IPR012337">
    <property type="entry name" value="RNaseH-like_sf"/>
</dbReference>
<evidence type="ECO:0000256" key="8">
    <source>
        <dbReference type="ARBA" id="ARBA00023204"/>
    </source>
</evidence>
<evidence type="ECO:0000256" key="7">
    <source>
        <dbReference type="ARBA" id="ARBA00022840"/>
    </source>
</evidence>
<protein>
    <recommendedName>
        <fullName evidence="15">Nuclease</fullName>
    </recommendedName>
</protein>
<evidence type="ECO:0000259" key="10">
    <source>
        <dbReference type="Pfam" id="PF12705"/>
    </source>
</evidence>
<feature type="region of interest" description="Disordered" evidence="9">
    <location>
        <begin position="1247"/>
        <end position="1275"/>
    </location>
</feature>